<evidence type="ECO:0000313" key="3">
    <source>
        <dbReference type="Proteomes" id="UP000193411"/>
    </source>
</evidence>
<keyword evidence="1" id="KW-0812">Transmembrane</keyword>
<dbReference type="EMBL" id="MCFL01000008">
    <property type="protein sequence ID" value="ORZ38599.1"/>
    <property type="molecule type" value="Genomic_DNA"/>
</dbReference>
<reference evidence="2 3" key="1">
    <citation type="submission" date="2016-07" db="EMBL/GenBank/DDBJ databases">
        <title>Pervasive Adenine N6-methylation of Active Genes in Fungi.</title>
        <authorList>
            <consortium name="DOE Joint Genome Institute"/>
            <person name="Mondo S.J."/>
            <person name="Dannebaum R.O."/>
            <person name="Kuo R.C."/>
            <person name="Labutti K."/>
            <person name="Haridas S."/>
            <person name="Kuo A."/>
            <person name="Salamov A."/>
            <person name="Ahrendt S.R."/>
            <person name="Lipzen A."/>
            <person name="Sullivan W."/>
            <person name="Andreopoulos W.B."/>
            <person name="Clum A."/>
            <person name="Lindquist E."/>
            <person name="Daum C."/>
            <person name="Ramamoorthy G.K."/>
            <person name="Gryganskyi A."/>
            <person name="Culley D."/>
            <person name="Magnuson J.K."/>
            <person name="James T.Y."/>
            <person name="O'Malley M.A."/>
            <person name="Stajich J.E."/>
            <person name="Spatafora J.W."/>
            <person name="Visel A."/>
            <person name="Grigoriev I.V."/>
        </authorList>
    </citation>
    <scope>NUCLEOTIDE SEQUENCE [LARGE SCALE GENOMIC DNA]</scope>
    <source>
        <strain evidence="2 3">PL171</strain>
    </source>
</reference>
<dbReference type="Proteomes" id="UP000193411">
    <property type="component" value="Unassembled WGS sequence"/>
</dbReference>
<evidence type="ECO:0000256" key="1">
    <source>
        <dbReference type="SAM" id="Phobius"/>
    </source>
</evidence>
<feature type="transmembrane region" description="Helical" evidence="1">
    <location>
        <begin position="844"/>
        <end position="865"/>
    </location>
</feature>
<protein>
    <submittedName>
        <fullName evidence="2">Uncharacterized protein</fullName>
    </submittedName>
</protein>
<dbReference type="AlphaFoldDB" id="A0A1Y2HVQ3"/>
<sequence>MLRCQPLFHSMKYKDMDMQNEMTSANAYQLIPTELWINIASLTAPSTIAKSLPSSSRFPADILKSFANAHLRRSIAHNLLSSVYRPQVAAAERCQHLLCDHLFPDLVQDVNRWDNRVHAPYHPLQVLLRITSCQFPSIKDHPFVSRVSELIVQPETLRAVLVPRQCMRRTCVGGNFSEDPSRPSSLPDIFDKLLGKWHLSTSGTSPITNPIVLACIYSTHFVKIGDVCNLNLTLDLLVSCLTAHGHDREILASPQHAASPAVWSLAVPDDICLSFTTQRLRLELSRERELSIELSGWNYRTDSQVTFAEFLVWLALYNWRMDVLQTVAHRFSVNAEDLVRRVLANDQFGWTATTAVRRLAPLVADAHDAQEVLFRVTPQLAWMLSLGWSLNEWDTMIAGNGSDGGAIAVLAFVAVTSVKMRVTKSSYSMFAKVILDYEKRAMTAENIRRLFLVGLWEKVVEYVELDASFVHVVPLVLKHLPLVDVEPKNRLVDLLVHLLFARQTELAEDLIRRCAELDWREEEGVMREWAWPHVVLWHAFNTVLGYLPNIDPSTCAQVLESLISLDLTLTESPINWTQALIAQSWRIPATVMHHLLFHSPALSSALDYRGAFHRILQQPVRATDRLDDDSCKPYTDRLDLVCRIFQHMESSLSPNPLWADLDMPASNMDPLLVLIAHVLRLAASSSPAQPKAMWTANLSLIRRTTTKLVTRYLTSASALTLGSLHPQVTHLLATRVVAPSLFPNARVLPPRDEWPDKLFAFGALAHAGLASGLIPWDDEVPGWLWAVFVQPDKASEASTEDATAITASEEDVGRTAEQDESHGVVGDKQIEQDILRGQRTGPDVVLWVNMVVVCLVMVVACVWWWTGFKTVDLHQNEL</sequence>
<comment type="caution">
    <text evidence="2">The sequence shown here is derived from an EMBL/GenBank/DDBJ whole genome shotgun (WGS) entry which is preliminary data.</text>
</comment>
<accession>A0A1Y2HVQ3</accession>
<organism evidence="2 3">
    <name type="scientific">Catenaria anguillulae PL171</name>
    <dbReference type="NCBI Taxonomy" id="765915"/>
    <lineage>
        <taxon>Eukaryota</taxon>
        <taxon>Fungi</taxon>
        <taxon>Fungi incertae sedis</taxon>
        <taxon>Blastocladiomycota</taxon>
        <taxon>Blastocladiomycetes</taxon>
        <taxon>Blastocladiales</taxon>
        <taxon>Catenariaceae</taxon>
        <taxon>Catenaria</taxon>
    </lineage>
</organism>
<keyword evidence="3" id="KW-1185">Reference proteome</keyword>
<keyword evidence="1" id="KW-1133">Transmembrane helix</keyword>
<name>A0A1Y2HVQ3_9FUNG</name>
<gene>
    <name evidence="2" type="ORF">BCR44DRAFT_1428583</name>
</gene>
<keyword evidence="1" id="KW-0472">Membrane</keyword>
<proteinExistence type="predicted"/>
<evidence type="ECO:0000313" key="2">
    <source>
        <dbReference type="EMBL" id="ORZ38599.1"/>
    </source>
</evidence>